<dbReference type="SUPFAM" id="SSF50156">
    <property type="entry name" value="PDZ domain-like"/>
    <property type="match status" value="1"/>
</dbReference>
<reference evidence="4" key="1">
    <citation type="journal article" date="2023" name="Mol. Biol. Evol.">
        <title>Third-Generation Sequencing Reveals the Adaptive Role of the Epigenome in Three Deep-Sea Polychaetes.</title>
        <authorList>
            <person name="Perez M."/>
            <person name="Aroh O."/>
            <person name="Sun Y."/>
            <person name="Lan Y."/>
            <person name="Juniper S.K."/>
            <person name="Young C.R."/>
            <person name="Angers B."/>
            <person name="Qian P.Y."/>
        </authorList>
    </citation>
    <scope>NUCLEOTIDE SEQUENCE</scope>
    <source>
        <strain evidence="4">P08H-3</strain>
    </source>
</reference>
<evidence type="ECO:0000259" key="3">
    <source>
        <dbReference type="PROSITE" id="PS50106"/>
    </source>
</evidence>
<keyword evidence="5" id="KW-1185">Reference proteome</keyword>
<comment type="caution">
    <text evidence="4">The sequence shown here is derived from an EMBL/GenBank/DDBJ whole genome shotgun (WGS) entry which is preliminary data.</text>
</comment>
<dbReference type="GO" id="GO:0097120">
    <property type="term" value="P:receptor localization to synapse"/>
    <property type="evidence" value="ECO:0007669"/>
    <property type="project" value="TreeGrafter"/>
</dbReference>
<dbReference type="PANTHER" id="PTHR23119:SF51">
    <property type="entry name" value="DISKS LARGE 1 TUMOR SUPPRESSOR PROTEIN"/>
    <property type="match status" value="1"/>
</dbReference>
<dbReference type="GO" id="GO:0043113">
    <property type="term" value="P:receptor clustering"/>
    <property type="evidence" value="ECO:0007669"/>
    <property type="project" value="TreeGrafter"/>
</dbReference>
<proteinExistence type="predicted"/>
<dbReference type="InterPro" id="IPR050614">
    <property type="entry name" value="Synaptic_Scaffolding_LAP-MAGUK"/>
</dbReference>
<dbReference type="PANTHER" id="PTHR23119">
    <property type="entry name" value="DISCS LARGE"/>
    <property type="match status" value="1"/>
</dbReference>
<sequence>MAGHTAGEPLECYGIPIVLEKEPEVDEHGNHVFDPDGKQRFRCGFRVGGGIDQDPAKSPQGYPDKGIYITFVYEGGPAYRAGLQVHDKILQVNGHDMTVVTHKKAVEYIKRKPVLNMLVYRKGVPPLQKAAPLQAQYQHQQFQQFPAGSYSPVAQHSPQPQFQRNY</sequence>
<feature type="domain" description="PDZ" evidence="3">
    <location>
        <begin position="44"/>
        <end position="111"/>
    </location>
</feature>
<comment type="subcellular location">
    <subcellularLocation>
        <location evidence="1">Membrane</location>
    </subcellularLocation>
</comment>
<dbReference type="Pfam" id="PF00595">
    <property type="entry name" value="PDZ"/>
    <property type="match status" value="1"/>
</dbReference>
<dbReference type="Proteomes" id="UP001208570">
    <property type="component" value="Unassembled WGS sequence"/>
</dbReference>
<accession>A0AAD9JG68</accession>
<evidence type="ECO:0000256" key="2">
    <source>
        <dbReference type="ARBA" id="ARBA00023136"/>
    </source>
</evidence>
<dbReference type="AlphaFoldDB" id="A0AAD9JG68"/>
<dbReference type="InterPro" id="IPR001478">
    <property type="entry name" value="PDZ"/>
</dbReference>
<dbReference type="SMART" id="SM00228">
    <property type="entry name" value="PDZ"/>
    <property type="match status" value="1"/>
</dbReference>
<evidence type="ECO:0000256" key="1">
    <source>
        <dbReference type="ARBA" id="ARBA00004370"/>
    </source>
</evidence>
<dbReference type="PROSITE" id="PS50106">
    <property type="entry name" value="PDZ"/>
    <property type="match status" value="1"/>
</dbReference>
<protein>
    <recommendedName>
        <fullName evidence="3">PDZ domain-containing protein</fullName>
    </recommendedName>
</protein>
<dbReference type="GO" id="GO:0045197">
    <property type="term" value="P:establishment or maintenance of epithelial cell apical/basal polarity"/>
    <property type="evidence" value="ECO:0007669"/>
    <property type="project" value="TreeGrafter"/>
</dbReference>
<dbReference type="Gene3D" id="2.30.42.10">
    <property type="match status" value="1"/>
</dbReference>
<evidence type="ECO:0000313" key="5">
    <source>
        <dbReference type="Proteomes" id="UP001208570"/>
    </source>
</evidence>
<dbReference type="GO" id="GO:0098609">
    <property type="term" value="P:cell-cell adhesion"/>
    <property type="evidence" value="ECO:0007669"/>
    <property type="project" value="TreeGrafter"/>
</dbReference>
<dbReference type="GO" id="GO:0030054">
    <property type="term" value="C:cell junction"/>
    <property type="evidence" value="ECO:0007669"/>
    <property type="project" value="TreeGrafter"/>
</dbReference>
<gene>
    <name evidence="4" type="ORF">LSH36_340g02024</name>
</gene>
<dbReference type="CDD" id="cd10822">
    <property type="entry name" value="PDZ_TAX1BP3-like"/>
    <property type="match status" value="1"/>
</dbReference>
<organism evidence="4 5">
    <name type="scientific">Paralvinella palmiformis</name>
    <dbReference type="NCBI Taxonomy" id="53620"/>
    <lineage>
        <taxon>Eukaryota</taxon>
        <taxon>Metazoa</taxon>
        <taxon>Spiralia</taxon>
        <taxon>Lophotrochozoa</taxon>
        <taxon>Annelida</taxon>
        <taxon>Polychaeta</taxon>
        <taxon>Sedentaria</taxon>
        <taxon>Canalipalpata</taxon>
        <taxon>Terebellida</taxon>
        <taxon>Terebelliformia</taxon>
        <taxon>Alvinellidae</taxon>
        <taxon>Paralvinella</taxon>
    </lineage>
</organism>
<keyword evidence="2" id="KW-0472">Membrane</keyword>
<dbReference type="GO" id="GO:0016323">
    <property type="term" value="C:basolateral plasma membrane"/>
    <property type="evidence" value="ECO:0007669"/>
    <property type="project" value="TreeGrafter"/>
</dbReference>
<dbReference type="GO" id="GO:0019901">
    <property type="term" value="F:protein kinase binding"/>
    <property type="evidence" value="ECO:0007669"/>
    <property type="project" value="TreeGrafter"/>
</dbReference>
<name>A0AAD9JG68_9ANNE</name>
<dbReference type="InterPro" id="IPR036034">
    <property type="entry name" value="PDZ_sf"/>
</dbReference>
<dbReference type="EMBL" id="JAODUP010000340">
    <property type="protein sequence ID" value="KAK2152076.1"/>
    <property type="molecule type" value="Genomic_DNA"/>
</dbReference>
<evidence type="ECO:0000313" key="4">
    <source>
        <dbReference type="EMBL" id="KAK2152076.1"/>
    </source>
</evidence>